<organism evidence="2 3">
    <name type="scientific">Fusarium mangiferae</name>
    <name type="common">Mango malformation disease fungus</name>
    <dbReference type="NCBI Taxonomy" id="192010"/>
    <lineage>
        <taxon>Eukaryota</taxon>
        <taxon>Fungi</taxon>
        <taxon>Dikarya</taxon>
        <taxon>Ascomycota</taxon>
        <taxon>Pezizomycotina</taxon>
        <taxon>Sordariomycetes</taxon>
        <taxon>Hypocreomycetidae</taxon>
        <taxon>Hypocreales</taxon>
        <taxon>Nectriaceae</taxon>
        <taxon>Fusarium</taxon>
        <taxon>Fusarium fujikuroi species complex</taxon>
    </lineage>
</organism>
<dbReference type="AlphaFoldDB" id="A0A1L7TIZ7"/>
<dbReference type="Proteomes" id="UP000184255">
    <property type="component" value="Unassembled WGS sequence"/>
</dbReference>
<dbReference type="Pfam" id="PF00646">
    <property type="entry name" value="F-box"/>
    <property type="match status" value="1"/>
</dbReference>
<evidence type="ECO:0000313" key="2">
    <source>
        <dbReference type="EMBL" id="CVK95267.1"/>
    </source>
</evidence>
<reference evidence="3" key="1">
    <citation type="journal article" date="2016" name="Genome Biol. Evol.">
        <title>Comparative 'omics' of the Fusarium fujikuroi species complex highlights differences in genetic potential and metabolite synthesis.</title>
        <authorList>
            <person name="Niehaus E.-M."/>
            <person name="Muensterkoetter M."/>
            <person name="Proctor R.H."/>
            <person name="Brown D.W."/>
            <person name="Sharon A."/>
            <person name="Idan Y."/>
            <person name="Oren-Young L."/>
            <person name="Sieber C.M."/>
            <person name="Novak O."/>
            <person name="Pencik A."/>
            <person name="Tarkowska D."/>
            <person name="Hromadova K."/>
            <person name="Freeman S."/>
            <person name="Maymon M."/>
            <person name="Elazar M."/>
            <person name="Youssef S.A."/>
            <person name="El-Shabrawy E.S.M."/>
            <person name="Shalaby A.B.A."/>
            <person name="Houterman P."/>
            <person name="Brock N.L."/>
            <person name="Burkhardt I."/>
            <person name="Tsavkelova E.A."/>
            <person name="Dickschat J.S."/>
            <person name="Galuszka P."/>
            <person name="Gueldener U."/>
            <person name="Tudzynski B."/>
        </authorList>
    </citation>
    <scope>NUCLEOTIDE SEQUENCE [LARGE SCALE GENOMIC DNA]</scope>
    <source>
        <strain evidence="3">MRC7560</strain>
    </source>
</reference>
<protein>
    <recommendedName>
        <fullName evidence="1">F-box domain-containing protein</fullName>
    </recommendedName>
</protein>
<keyword evidence="3" id="KW-1185">Reference proteome</keyword>
<comment type="caution">
    <text evidence="2">The sequence shown here is derived from an EMBL/GenBank/DDBJ whole genome shotgun (WGS) entry which is preliminary data.</text>
</comment>
<name>A0A1L7TIZ7_FUSMA</name>
<accession>A0A1L7TIZ7</accession>
<dbReference type="RefSeq" id="XP_041683294.1">
    <property type="nucleotide sequence ID" value="XM_041832874.1"/>
</dbReference>
<dbReference type="InterPro" id="IPR001810">
    <property type="entry name" value="F-box_dom"/>
</dbReference>
<dbReference type="SUPFAM" id="SSF81383">
    <property type="entry name" value="F-box domain"/>
    <property type="match status" value="1"/>
</dbReference>
<evidence type="ECO:0000313" key="3">
    <source>
        <dbReference type="Proteomes" id="UP000184255"/>
    </source>
</evidence>
<proteinExistence type="predicted"/>
<dbReference type="EMBL" id="FCQH01000007">
    <property type="protein sequence ID" value="CVK95267.1"/>
    <property type="molecule type" value="Genomic_DNA"/>
</dbReference>
<gene>
    <name evidence="2" type="ORF">FMAN_13409</name>
</gene>
<evidence type="ECO:0000259" key="1">
    <source>
        <dbReference type="Pfam" id="PF00646"/>
    </source>
</evidence>
<feature type="domain" description="F-box" evidence="1">
    <location>
        <begin position="4"/>
        <end position="37"/>
    </location>
</feature>
<dbReference type="GeneID" id="65092658"/>
<dbReference type="SUPFAM" id="SSF52047">
    <property type="entry name" value="RNI-like"/>
    <property type="match status" value="1"/>
</dbReference>
<sequence length="402" mass="46954">MTSIQEMPNELILMVVGEVSLPTFAALRQTCRRFYQVTIWTFGRRYFHTRNIMLHKESVQSLVSIADHSVLASCVRKVGFTPMVVTRDWLGFDEECKARQSYEKKEMTFQNMQDIPQRLPSTFFMLALEKAFERLPNCNTISVTNNQRPWGRGKLTFHEIRDVRNYYEIHESEAQAFIRYLIGYLFSLSVKYGIENVEIFADKACNKPLVWGHCHCKSVGIYDVCMAQPAAVSKLKSLKMTVNAWPRAWPNDAFEQLLSCFPQLSSLTLDFDKGTGESLYFSKFKIPRLKELILSCKFCHPSELVDMIKQHEETLERVALYDVQLKNLPEWLLLMDVFCQLSGIHVYIGWPMVTPLIYRKGLLSQLYRELYVIRELKDDNDKRKVRDLLHQINDWSTTVRNA</sequence>
<dbReference type="InterPro" id="IPR036047">
    <property type="entry name" value="F-box-like_dom_sf"/>
</dbReference>
<dbReference type="VEuPathDB" id="FungiDB:FMAN_13409"/>